<dbReference type="EMBL" id="JAULSU010000002">
    <property type="protein sequence ID" value="KAK0627108.1"/>
    <property type="molecule type" value="Genomic_DNA"/>
</dbReference>
<comment type="caution">
    <text evidence="1">The sequence shown here is derived from an EMBL/GenBank/DDBJ whole genome shotgun (WGS) entry which is preliminary data.</text>
</comment>
<sequence length="74" mass="8400">MRVQHGCSSAKIARRPLFWHADTFSFESSSAPDSPLVASMAYQDFDMSQWYNDPVQRGRPGLPLLHRLEPQPAI</sequence>
<accession>A0AA39X4G7</accession>
<name>A0AA39X4G7_9PEZI</name>
<evidence type="ECO:0000313" key="1">
    <source>
        <dbReference type="EMBL" id="KAK0627108.1"/>
    </source>
</evidence>
<dbReference type="Proteomes" id="UP001175000">
    <property type="component" value="Unassembled WGS sequence"/>
</dbReference>
<proteinExistence type="predicted"/>
<organism evidence="1 2">
    <name type="scientific">Immersiella caudata</name>
    <dbReference type="NCBI Taxonomy" id="314043"/>
    <lineage>
        <taxon>Eukaryota</taxon>
        <taxon>Fungi</taxon>
        <taxon>Dikarya</taxon>
        <taxon>Ascomycota</taxon>
        <taxon>Pezizomycotina</taxon>
        <taxon>Sordariomycetes</taxon>
        <taxon>Sordariomycetidae</taxon>
        <taxon>Sordariales</taxon>
        <taxon>Lasiosphaeriaceae</taxon>
        <taxon>Immersiella</taxon>
    </lineage>
</organism>
<reference evidence="1" key="1">
    <citation type="submission" date="2023-06" db="EMBL/GenBank/DDBJ databases">
        <title>Genome-scale phylogeny and comparative genomics of the fungal order Sordariales.</title>
        <authorList>
            <consortium name="Lawrence Berkeley National Laboratory"/>
            <person name="Hensen N."/>
            <person name="Bonometti L."/>
            <person name="Westerberg I."/>
            <person name="Brannstrom I.O."/>
            <person name="Guillou S."/>
            <person name="Cros-Aarteil S."/>
            <person name="Calhoun S."/>
            <person name="Haridas S."/>
            <person name="Kuo A."/>
            <person name="Mondo S."/>
            <person name="Pangilinan J."/>
            <person name="Riley R."/>
            <person name="Labutti K."/>
            <person name="Andreopoulos B."/>
            <person name="Lipzen A."/>
            <person name="Chen C."/>
            <person name="Yanf M."/>
            <person name="Daum C."/>
            <person name="Ng V."/>
            <person name="Clum A."/>
            <person name="Steindorff A."/>
            <person name="Ohm R."/>
            <person name="Martin F."/>
            <person name="Silar P."/>
            <person name="Natvig D."/>
            <person name="Lalanne C."/>
            <person name="Gautier V."/>
            <person name="Ament-Velasquez S.L."/>
            <person name="Kruys A."/>
            <person name="Hutchinson M.I."/>
            <person name="Powell A.J."/>
            <person name="Barry K."/>
            <person name="Miller A.N."/>
            <person name="Grigoriev I.V."/>
            <person name="Debuchy R."/>
            <person name="Gladieux P."/>
            <person name="Thoren M.H."/>
            <person name="Johannesson H."/>
        </authorList>
    </citation>
    <scope>NUCLEOTIDE SEQUENCE</scope>
    <source>
        <strain evidence="1">CBS 606.72</strain>
    </source>
</reference>
<gene>
    <name evidence="1" type="ORF">B0T14DRAFT_511799</name>
</gene>
<dbReference type="AlphaFoldDB" id="A0AA39X4G7"/>
<evidence type="ECO:0000313" key="2">
    <source>
        <dbReference type="Proteomes" id="UP001175000"/>
    </source>
</evidence>
<keyword evidence="2" id="KW-1185">Reference proteome</keyword>
<protein>
    <submittedName>
        <fullName evidence="1">Uncharacterized protein</fullName>
    </submittedName>
</protein>